<evidence type="ECO:0000256" key="6">
    <source>
        <dbReference type="SAM" id="Phobius"/>
    </source>
</evidence>
<feature type="transmembrane region" description="Helical" evidence="6">
    <location>
        <begin position="118"/>
        <end position="144"/>
    </location>
</feature>
<feature type="transmembrane region" description="Helical" evidence="6">
    <location>
        <begin position="61"/>
        <end position="86"/>
    </location>
</feature>
<comment type="caution">
    <text evidence="7">The sequence shown here is derived from an EMBL/GenBank/DDBJ whole genome shotgun (WGS) entry which is preliminary data.</text>
</comment>
<dbReference type="EMBL" id="MLJW01000002">
    <property type="protein sequence ID" value="OIR18786.1"/>
    <property type="molecule type" value="Genomic_DNA"/>
</dbReference>
<evidence type="ECO:0000256" key="2">
    <source>
        <dbReference type="ARBA" id="ARBA00022475"/>
    </source>
</evidence>
<keyword evidence="4 6" id="KW-1133">Transmembrane helix</keyword>
<dbReference type="GO" id="GO:0005886">
    <property type="term" value="C:plasma membrane"/>
    <property type="evidence" value="ECO:0007669"/>
    <property type="project" value="UniProtKB-SubCell"/>
</dbReference>
<evidence type="ECO:0000256" key="4">
    <source>
        <dbReference type="ARBA" id="ARBA00022989"/>
    </source>
</evidence>
<feature type="transmembrane region" description="Helical" evidence="6">
    <location>
        <begin position="33"/>
        <end position="55"/>
    </location>
</feature>
<dbReference type="InterPro" id="IPR002010">
    <property type="entry name" value="T3SS_IM_R"/>
</dbReference>
<feature type="transmembrane region" description="Helical" evidence="6">
    <location>
        <begin position="213"/>
        <end position="234"/>
    </location>
</feature>
<sequence>MSIILLYCWLMVALRGLGIVLLFPTLGVQQLPAIMRVALTMMLATILYGIVPHAAQMPPTVYGMVVAAGGEVVLGLAMGFVGRLIFNTIEMAGRIMSQNIGLGGIPGIDTPRPSEEPLAAFLSMFAGLIFFLSGAHLTCLAAFARSFDLAPAGMPMFSPGSSEQIVNATGHVIELGFRIAAPFIAMDFLINMAFSVLGRAVPKMNVFVLSYTVRTMVGLGLLATAGMLITRYLLQEFNLVPIRMLELLPLKT</sequence>
<dbReference type="GO" id="GO:0006605">
    <property type="term" value="P:protein targeting"/>
    <property type="evidence" value="ECO:0007669"/>
    <property type="project" value="InterPro"/>
</dbReference>
<keyword evidence="7" id="KW-0966">Cell projection</keyword>
<evidence type="ECO:0000256" key="5">
    <source>
        <dbReference type="ARBA" id="ARBA00023136"/>
    </source>
</evidence>
<keyword evidence="7" id="KW-0969">Cilium</keyword>
<keyword evidence="7" id="KW-0282">Flagellum</keyword>
<dbReference type="AlphaFoldDB" id="A0A1J5TCY4"/>
<evidence type="ECO:0000256" key="1">
    <source>
        <dbReference type="ARBA" id="ARBA00004651"/>
    </source>
</evidence>
<proteinExistence type="predicted"/>
<dbReference type="PRINTS" id="PR00953">
    <property type="entry name" value="TYPE3IMRPROT"/>
</dbReference>
<dbReference type="PANTHER" id="PTHR30065">
    <property type="entry name" value="FLAGELLAR BIOSYNTHETIC PROTEIN FLIR"/>
    <property type="match status" value="1"/>
</dbReference>
<keyword evidence="5 6" id="KW-0472">Membrane</keyword>
<protein>
    <submittedName>
        <fullName evidence="7">Flagellar biosynthesis protein FliR</fullName>
    </submittedName>
</protein>
<gene>
    <name evidence="7" type="ORF">GALL_11260</name>
</gene>
<keyword evidence="3 6" id="KW-0812">Transmembrane</keyword>
<evidence type="ECO:0000313" key="7">
    <source>
        <dbReference type="EMBL" id="OIR18786.1"/>
    </source>
</evidence>
<feature type="transmembrane region" description="Helical" evidence="6">
    <location>
        <begin position="6"/>
        <end position="26"/>
    </location>
</feature>
<dbReference type="PANTHER" id="PTHR30065:SF1">
    <property type="entry name" value="SURFACE PRESENTATION OF ANTIGENS PROTEIN SPAR"/>
    <property type="match status" value="1"/>
</dbReference>
<name>A0A1J5TCY4_9ZZZZ</name>
<feature type="transmembrane region" description="Helical" evidence="6">
    <location>
        <begin position="179"/>
        <end position="201"/>
    </location>
</feature>
<dbReference type="Pfam" id="PF01311">
    <property type="entry name" value="Bac_export_1"/>
    <property type="match status" value="1"/>
</dbReference>
<comment type="subcellular location">
    <subcellularLocation>
        <location evidence="1">Cell membrane</location>
        <topology evidence="1">Multi-pass membrane protein</topology>
    </subcellularLocation>
</comment>
<accession>A0A1J5TCY4</accession>
<reference evidence="7" key="1">
    <citation type="submission" date="2016-10" db="EMBL/GenBank/DDBJ databases">
        <title>Sequence of Gallionella enrichment culture.</title>
        <authorList>
            <person name="Poehlein A."/>
            <person name="Muehling M."/>
            <person name="Daniel R."/>
        </authorList>
    </citation>
    <scope>NUCLEOTIDE SEQUENCE</scope>
</reference>
<keyword evidence="2" id="KW-1003">Cell membrane</keyword>
<organism evidence="7">
    <name type="scientific">mine drainage metagenome</name>
    <dbReference type="NCBI Taxonomy" id="410659"/>
    <lineage>
        <taxon>unclassified sequences</taxon>
        <taxon>metagenomes</taxon>
        <taxon>ecological metagenomes</taxon>
    </lineage>
</organism>
<evidence type="ECO:0000256" key="3">
    <source>
        <dbReference type="ARBA" id="ARBA00022692"/>
    </source>
</evidence>